<evidence type="ECO:0000313" key="3">
    <source>
        <dbReference type="Proteomes" id="UP001218218"/>
    </source>
</evidence>
<sequence>MKFSLFTLLTATAFAVVHATPLTPRDVYVPPVLYPRNGTVWYVGQRHNVTWDNSDPPAHITNGVGRIMLRKGDLTTPVILQENFSILLGRIEITVPWVEDGSDYRVVLFGDSGNFSPYFTTKGFTTTDMDLWMMSTEWEQFNGH</sequence>
<name>A0AAD6Z2R0_9AGAR</name>
<keyword evidence="1" id="KW-0732">Signal</keyword>
<evidence type="ECO:0000313" key="2">
    <source>
        <dbReference type="EMBL" id="KAJ7304518.1"/>
    </source>
</evidence>
<feature type="signal peptide" evidence="1">
    <location>
        <begin position="1"/>
        <end position="19"/>
    </location>
</feature>
<feature type="chain" id="PRO_5042269146" evidence="1">
    <location>
        <begin position="20"/>
        <end position="144"/>
    </location>
</feature>
<dbReference type="Proteomes" id="UP001218218">
    <property type="component" value="Unassembled WGS sequence"/>
</dbReference>
<gene>
    <name evidence="2" type="ORF">DFH08DRAFT_1089223</name>
</gene>
<dbReference type="EMBL" id="JARIHO010000101">
    <property type="protein sequence ID" value="KAJ7304518.1"/>
    <property type="molecule type" value="Genomic_DNA"/>
</dbReference>
<keyword evidence="3" id="KW-1185">Reference proteome</keyword>
<evidence type="ECO:0000256" key="1">
    <source>
        <dbReference type="SAM" id="SignalP"/>
    </source>
</evidence>
<comment type="caution">
    <text evidence="2">The sequence shown here is derived from an EMBL/GenBank/DDBJ whole genome shotgun (WGS) entry which is preliminary data.</text>
</comment>
<accession>A0AAD6Z2R0</accession>
<proteinExistence type="predicted"/>
<dbReference type="AlphaFoldDB" id="A0AAD6Z2R0"/>
<reference evidence="2" key="1">
    <citation type="submission" date="2023-03" db="EMBL/GenBank/DDBJ databases">
        <title>Massive genome expansion in bonnet fungi (Mycena s.s.) driven by repeated elements and novel gene families across ecological guilds.</title>
        <authorList>
            <consortium name="Lawrence Berkeley National Laboratory"/>
            <person name="Harder C.B."/>
            <person name="Miyauchi S."/>
            <person name="Viragh M."/>
            <person name="Kuo A."/>
            <person name="Thoen E."/>
            <person name="Andreopoulos B."/>
            <person name="Lu D."/>
            <person name="Skrede I."/>
            <person name="Drula E."/>
            <person name="Henrissat B."/>
            <person name="Morin E."/>
            <person name="Kohler A."/>
            <person name="Barry K."/>
            <person name="LaButti K."/>
            <person name="Morin E."/>
            <person name="Salamov A."/>
            <person name="Lipzen A."/>
            <person name="Mereny Z."/>
            <person name="Hegedus B."/>
            <person name="Baldrian P."/>
            <person name="Stursova M."/>
            <person name="Weitz H."/>
            <person name="Taylor A."/>
            <person name="Grigoriev I.V."/>
            <person name="Nagy L.G."/>
            <person name="Martin F."/>
            <person name="Kauserud H."/>
        </authorList>
    </citation>
    <scope>NUCLEOTIDE SEQUENCE</scope>
    <source>
        <strain evidence="2">CBHHK002</strain>
    </source>
</reference>
<protein>
    <submittedName>
        <fullName evidence="2">Uncharacterized protein</fullName>
    </submittedName>
</protein>
<organism evidence="2 3">
    <name type="scientific">Mycena albidolilacea</name>
    <dbReference type="NCBI Taxonomy" id="1033008"/>
    <lineage>
        <taxon>Eukaryota</taxon>
        <taxon>Fungi</taxon>
        <taxon>Dikarya</taxon>
        <taxon>Basidiomycota</taxon>
        <taxon>Agaricomycotina</taxon>
        <taxon>Agaricomycetes</taxon>
        <taxon>Agaricomycetidae</taxon>
        <taxon>Agaricales</taxon>
        <taxon>Marasmiineae</taxon>
        <taxon>Mycenaceae</taxon>
        <taxon>Mycena</taxon>
    </lineage>
</organism>